<dbReference type="Pfam" id="PF00089">
    <property type="entry name" value="Trypsin"/>
    <property type="match status" value="2"/>
</dbReference>
<dbReference type="InterPro" id="IPR001254">
    <property type="entry name" value="Trypsin_dom"/>
</dbReference>
<dbReference type="Proteomes" id="UP000694397">
    <property type="component" value="Chromosome 7"/>
</dbReference>
<sequence>MAFLYVLCFTFLATAYGCGVPAIKPVITGYARIVNGEEAVPHSWPWQLSLQDFTGFHFCGASLINENWAVTAAHCNVHTSHRVIVGEHDKEKPGEEIQTMRVEKVFTHPEWDPSTINNDIALIKLASPVTLNRNSSPVCLAGSSDVYEPGTRCVTTGWGLTRYNALFTPNQLQQAALPVVSKDQCMDHWGSMISDVMICAGADGASSCMVSVLAMFTMALHLCPTQGDSGGPLVCERNGVWNLVGIVSWGNNRCATNIPAVYSRVTALRSWVDQVLAAN</sequence>
<evidence type="ECO:0000256" key="4">
    <source>
        <dbReference type="RuleBase" id="RU363034"/>
    </source>
</evidence>
<dbReference type="GO" id="GO:0004252">
    <property type="term" value="F:serine-type endopeptidase activity"/>
    <property type="evidence" value="ECO:0007669"/>
    <property type="project" value="InterPro"/>
</dbReference>
<protein>
    <submittedName>
        <fullName evidence="7">Chymotrypsinogen B, tandem duplicate 3</fullName>
    </submittedName>
</protein>
<evidence type="ECO:0000259" key="6">
    <source>
        <dbReference type="PROSITE" id="PS50240"/>
    </source>
</evidence>
<evidence type="ECO:0000313" key="7">
    <source>
        <dbReference type="Ensembl" id="ENSSFOP00015000540.2"/>
    </source>
</evidence>
<dbReference type="PRINTS" id="PR00722">
    <property type="entry name" value="CHYMOTRYPSIN"/>
</dbReference>
<keyword evidence="4" id="KW-0645">Protease</keyword>
<accession>A0A8C9UWN7</accession>
<reference evidence="7 8" key="1">
    <citation type="submission" date="2019-04" db="EMBL/GenBank/DDBJ databases">
        <authorList>
            <consortium name="Wellcome Sanger Institute Data Sharing"/>
        </authorList>
    </citation>
    <scope>NUCLEOTIDE SEQUENCE [LARGE SCALE GENOMIC DNA]</scope>
</reference>
<keyword evidence="2" id="KW-0964">Secreted</keyword>
<proteinExistence type="predicted"/>
<keyword evidence="3" id="KW-1015">Disulfide bond</keyword>
<dbReference type="InterPro" id="IPR043504">
    <property type="entry name" value="Peptidase_S1_PA_chymotrypsin"/>
</dbReference>
<dbReference type="PANTHER" id="PTHR24250:SF54">
    <property type="entry name" value="CHYMOTRYPSINOGEN B2 PRECURSOR"/>
    <property type="match status" value="1"/>
</dbReference>
<dbReference type="PROSITE" id="PS50240">
    <property type="entry name" value="TRYPSIN_DOM"/>
    <property type="match status" value="1"/>
</dbReference>
<dbReference type="GO" id="GO:0006508">
    <property type="term" value="P:proteolysis"/>
    <property type="evidence" value="ECO:0007669"/>
    <property type="project" value="UniProtKB-KW"/>
</dbReference>
<name>A0A8C9UWN7_SCLFO</name>
<dbReference type="FunFam" id="2.40.10.10:FF:000038">
    <property type="entry name" value="Serine protease"/>
    <property type="match status" value="1"/>
</dbReference>
<evidence type="ECO:0000313" key="8">
    <source>
        <dbReference type="Proteomes" id="UP000694397"/>
    </source>
</evidence>
<reference evidence="7" key="3">
    <citation type="submission" date="2025-09" db="UniProtKB">
        <authorList>
            <consortium name="Ensembl"/>
        </authorList>
    </citation>
    <scope>IDENTIFICATION</scope>
</reference>
<dbReference type="OrthoDB" id="5918597at2759"/>
<evidence type="ECO:0000256" key="3">
    <source>
        <dbReference type="ARBA" id="ARBA00023157"/>
    </source>
</evidence>
<reference evidence="7" key="2">
    <citation type="submission" date="2025-08" db="UniProtKB">
        <authorList>
            <consortium name="Ensembl"/>
        </authorList>
    </citation>
    <scope>IDENTIFICATION</scope>
</reference>
<comment type="subcellular location">
    <subcellularLocation>
        <location evidence="1">Secreted</location>
    </subcellularLocation>
</comment>
<evidence type="ECO:0000256" key="2">
    <source>
        <dbReference type="ARBA" id="ARBA00022525"/>
    </source>
</evidence>
<feature type="domain" description="Peptidase S1" evidence="6">
    <location>
        <begin position="33"/>
        <end position="277"/>
    </location>
</feature>
<evidence type="ECO:0000256" key="1">
    <source>
        <dbReference type="ARBA" id="ARBA00004613"/>
    </source>
</evidence>
<dbReference type="CDD" id="cd00190">
    <property type="entry name" value="Tryp_SPc"/>
    <property type="match status" value="1"/>
</dbReference>
<evidence type="ECO:0000256" key="5">
    <source>
        <dbReference type="SAM" id="SignalP"/>
    </source>
</evidence>
<dbReference type="PROSITE" id="PS00134">
    <property type="entry name" value="TRYPSIN_HIS"/>
    <property type="match status" value="1"/>
</dbReference>
<dbReference type="Ensembl" id="ENSSFOT00015000568.2">
    <property type="protein sequence ID" value="ENSSFOP00015000540.2"/>
    <property type="gene ID" value="ENSSFOG00015000424.2"/>
</dbReference>
<gene>
    <name evidence="7" type="primary">LOC114910966</name>
</gene>
<dbReference type="InterPro" id="IPR033116">
    <property type="entry name" value="TRYPSIN_SER"/>
</dbReference>
<keyword evidence="4" id="KW-0378">Hydrolase</keyword>
<dbReference type="SMART" id="SM00020">
    <property type="entry name" value="Tryp_SPc"/>
    <property type="match status" value="1"/>
</dbReference>
<dbReference type="AlphaFoldDB" id="A0A8C9UWN7"/>
<dbReference type="SUPFAM" id="SSF50494">
    <property type="entry name" value="Trypsin-like serine proteases"/>
    <property type="match status" value="1"/>
</dbReference>
<dbReference type="GO" id="GO:0005576">
    <property type="term" value="C:extracellular region"/>
    <property type="evidence" value="ECO:0007669"/>
    <property type="project" value="UniProtKB-SubCell"/>
</dbReference>
<dbReference type="Gene3D" id="2.40.10.10">
    <property type="entry name" value="Trypsin-like serine proteases"/>
    <property type="match status" value="3"/>
</dbReference>
<dbReference type="InterPro" id="IPR009003">
    <property type="entry name" value="Peptidase_S1_PA"/>
</dbReference>
<keyword evidence="5" id="KW-0732">Signal</keyword>
<organism evidence="7 8">
    <name type="scientific">Scleropages formosus</name>
    <name type="common">Asian bonytongue</name>
    <name type="synonym">Osteoglossum formosum</name>
    <dbReference type="NCBI Taxonomy" id="113540"/>
    <lineage>
        <taxon>Eukaryota</taxon>
        <taxon>Metazoa</taxon>
        <taxon>Chordata</taxon>
        <taxon>Craniata</taxon>
        <taxon>Vertebrata</taxon>
        <taxon>Euteleostomi</taxon>
        <taxon>Actinopterygii</taxon>
        <taxon>Neopterygii</taxon>
        <taxon>Teleostei</taxon>
        <taxon>Osteoglossocephala</taxon>
        <taxon>Osteoglossomorpha</taxon>
        <taxon>Osteoglossiformes</taxon>
        <taxon>Osteoglossidae</taxon>
        <taxon>Scleropages</taxon>
    </lineage>
</organism>
<dbReference type="PROSITE" id="PS00135">
    <property type="entry name" value="TRYPSIN_SER"/>
    <property type="match status" value="1"/>
</dbReference>
<feature type="signal peptide" evidence="5">
    <location>
        <begin position="1"/>
        <end position="17"/>
    </location>
</feature>
<dbReference type="PANTHER" id="PTHR24250">
    <property type="entry name" value="CHYMOTRYPSIN-RELATED"/>
    <property type="match status" value="1"/>
</dbReference>
<dbReference type="InterPro" id="IPR018114">
    <property type="entry name" value="TRYPSIN_HIS"/>
</dbReference>
<dbReference type="InterPro" id="IPR001314">
    <property type="entry name" value="Peptidase_S1A"/>
</dbReference>
<keyword evidence="8" id="KW-1185">Reference proteome</keyword>
<feature type="chain" id="PRO_5034893951" evidence="5">
    <location>
        <begin position="18"/>
        <end position="279"/>
    </location>
</feature>
<keyword evidence="4" id="KW-0720">Serine protease</keyword>
<dbReference type="GeneTree" id="ENSGT00940000153216"/>